<dbReference type="Pfam" id="PF04480">
    <property type="entry name" value="DUF559"/>
    <property type="match status" value="1"/>
</dbReference>
<dbReference type="AlphaFoldDB" id="A0A2M8DBT4"/>
<evidence type="ECO:0000259" key="7">
    <source>
        <dbReference type="Pfam" id="PF04480"/>
    </source>
</evidence>
<evidence type="ECO:0000256" key="1">
    <source>
        <dbReference type="ARBA" id="ARBA00022722"/>
    </source>
</evidence>
<evidence type="ECO:0000313" key="8">
    <source>
        <dbReference type="EMBL" id="PJB87863.1"/>
    </source>
</evidence>
<dbReference type="GO" id="GO:0006298">
    <property type="term" value="P:mismatch repair"/>
    <property type="evidence" value="ECO:0007669"/>
    <property type="project" value="InterPro"/>
</dbReference>
<reference evidence="9" key="1">
    <citation type="submission" date="2017-09" db="EMBL/GenBank/DDBJ databases">
        <title>Depth-based differentiation of microbial function through sediment-hosted aquifers and enrichment of novel symbionts in the deep terrestrial subsurface.</title>
        <authorList>
            <person name="Probst A.J."/>
            <person name="Ladd B."/>
            <person name="Jarett J.K."/>
            <person name="Geller-Mcgrath D.E."/>
            <person name="Sieber C.M.K."/>
            <person name="Emerson J.B."/>
            <person name="Anantharaman K."/>
            <person name="Thomas B.C."/>
            <person name="Malmstrom R."/>
            <person name="Stieglmeier M."/>
            <person name="Klingl A."/>
            <person name="Woyke T."/>
            <person name="Ryan C.M."/>
            <person name="Banfield J.F."/>
        </authorList>
    </citation>
    <scope>NUCLEOTIDE SEQUENCE [LARGE SCALE GENOMIC DNA]</scope>
</reference>
<feature type="domain" description="DUF559" evidence="7">
    <location>
        <begin position="90"/>
        <end position="132"/>
    </location>
</feature>
<dbReference type="Gene3D" id="3.40.960.10">
    <property type="entry name" value="VSR Endonuclease"/>
    <property type="match status" value="1"/>
</dbReference>
<keyword evidence="3" id="KW-0227">DNA damage</keyword>
<dbReference type="GO" id="GO:0016787">
    <property type="term" value="F:hydrolase activity"/>
    <property type="evidence" value="ECO:0007669"/>
    <property type="project" value="UniProtKB-KW"/>
</dbReference>
<keyword evidence="5" id="KW-0234">DNA repair</keyword>
<protein>
    <submittedName>
        <fullName evidence="8">Very short patch repair endonuclease</fullName>
    </submittedName>
</protein>
<dbReference type="InterPro" id="IPR007569">
    <property type="entry name" value="DUF559"/>
</dbReference>
<name>A0A2M8DBT4_9BACT</name>
<keyword evidence="1" id="KW-0540">Nuclease</keyword>
<dbReference type="Proteomes" id="UP000229706">
    <property type="component" value="Unassembled WGS sequence"/>
</dbReference>
<proteinExistence type="inferred from homology"/>
<dbReference type="InterPro" id="IPR011335">
    <property type="entry name" value="Restrct_endonuc-II-like"/>
</dbReference>
<dbReference type="EMBL" id="PFTH01000179">
    <property type="protein sequence ID" value="PJB87863.1"/>
    <property type="molecule type" value="Genomic_DNA"/>
</dbReference>
<evidence type="ECO:0000256" key="4">
    <source>
        <dbReference type="ARBA" id="ARBA00022801"/>
    </source>
</evidence>
<organism evidence="8 9">
    <name type="scientific">Candidatus Roizmanbacteria bacterium CG_4_9_14_0_8_um_filter_34_12</name>
    <dbReference type="NCBI Taxonomy" id="1974840"/>
    <lineage>
        <taxon>Bacteria</taxon>
        <taxon>Candidatus Roizmaniibacteriota</taxon>
    </lineage>
</organism>
<comment type="caution">
    <text evidence="8">The sequence shown here is derived from an EMBL/GenBank/DDBJ whole genome shotgun (WGS) entry which is preliminary data.</text>
</comment>
<dbReference type="Pfam" id="PF03852">
    <property type="entry name" value="Vsr"/>
    <property type="match status" value="1"/>
</dbReference>
<accession>A0A2M8DBT4</accession>
<evidence type="ECO:0000256" key="2">
    <source>
        <dbReference type="ARBA" id="ARBA00022759"/>
    </source>
</evidence>
<keyword evidence="4" id="KW-0378">Hydrolase</keyword>
<gene>
    <name evidence="8" type="ORF">CO083_04775</name>
</gene>
<dbReference type="NCBIfam" id="TIGR00632">
    <property type="entry name" value="vsr"/>
    <property type="match status" value="1"/>
</dbReference>
<comment type="similarity">
    <text evidence="6">Belongs to the Vsr family.</text>
</comment>
<evidence type="ECO:0000256" key="6">
    <source>
        <dbReference type="ARBA" id="ARBA00029466"/>
    </source>
</evidence>
<dbReference type="SUPFAM" id="SSF52980">
    <property type="entry name" value="Restriction endonuclease-like"/>
    <property type="match status" value="1"/>
</dbReference>
<sequence length="133" mass="16430">MDKFTKKKRSEIMSKIRSRDTQVEKLVFRELARHGIYFQKYYKRAIGNPDIALPKKKIAVFIDGDFWHGYQFLKLKKRLPKEYWLEKIERNVKRDKLYRAKLKRQGWKVLRVWEHEVRKDFEKTIKKVIVFLK</sequence>
<dbReference type="InterPro" id="IPR004603">
    <property type="entry name" value="DNA_mismatch_endonuc_vsr"/>
</dbReference>
<dbReference type="CDD" id="cd00221">
    <property type="entry name" value="Vsr"/>
    <property type="match status" value="1"/>
</dbReference>
<evidence type="ECO:0000256" key="5">
    <source>
        <dbReference type="ARBA" id="ARBA00023204"/>
    </source>
</evidence>
<evidence type="ECO:0000256" key="3">
    <source>
        <dbReference type="ARBA" id="ARBA00022763"/>
    </source>
</evidence>
<dbReference type="GO" id="GO:0004519">
    <property type="term" value="F:endonuclease activity"/>
    <property type="evidence" value="ECO:0007669"/>
    <property type="project" value="UniProtKB-KW"/>
</dbReference>
<keyword evidence="2 8" id="KW-0255">Endonuclease</keyword>
<evidence type="ECO:0000313" key="9">
    <source>
        <dbReference type="Proteomes" id="UP000229706"/>
    </source>
</evidence>